<dbReference type="Proteomes" id="UP000003527">
    <property type="component" value="Unassembled WGS sequence"/>
</dbReference>
<evidence type="ECO:0000256" key="1">
    <source>
        <dbReference type="ARBA" id="ARBA00022679"/>
    </source>
</evidence>
<proteinExistence type="predicted"/>
<gene>
    <name evidence="3" type="ORF">HMPREF9624_00802</name>
</gene>
<dbReference type="Gene3D" id="3.40.50.2300">
    <property type="match status" value="1"/>
</dbReference>
<keyword evidence="4" id="KW-1185">Reference proteome</keyword>
<dbReference type="EMBL" id="AFZD01000017">
    <property type="protein sequence ID" value="EHL11469.1"/>
    <property type="molecule type" value="Genomic_DNA"/>
</dbReference>
<dbReference type="PROSITE" id="PS51099">
    <property type="entry name" value="PTS_EIIB_TYPE_2"/>
    <property type="match status" value="1"/>
</dbReference>
<dbReference type="GO" id="GO:0009401">
    <property type="term" value="P:phosphoenolpyruvate-dependent sugar phosphotransferase system"/>
    <property type="evidence" value="ECO:0007669"/>
    <property type="project" value="InterPro"/>
</dbReference>
<dbReference type="PATRIC" id="fig|796944.3.peg.1528"/>
<evidence type="ECO:0000313" key="4">
    <source>
        <dbReference type="Proteomes" id="UP000003527"/>
    </source>
</evidence>
<keyword evidence="1" id="KW-0808">Transferase</keyword>
<evidence type="ECO:0000259" key="2">
    <source>
        <dbReference type="PROSITE" id="PS51099"/>
    </source>
</evidence>
<evidence type="ECO:0000313" key="3">
    <source>
        <dbReference type="EMBL" id="EHL11469.1"/>
    </source>
</evidence>
<dbReference type="RefSeq" id="WP_009536646.1">
    <property type="nucleotide sequence ID" value="NZ_JH414504.1"/>
</dbReference>
<dbReference type="CDD" id="cd05563">
    <property type="entry name" value="PTS_IIB_ascorbate"/>
    <property type="match status" value="1"/>
</dbReference>
<protein>
    <recommendedName>
        <fullName evidence="2">PTS EIIB type-2 domain-containing protein</fullName>
    </recommendedName>
</protein>
<dbReference type="SUPFAM" id="SSF52794">
    <property type="entry name" value="PTS system IIB component-like"/>
    <property type="match status" value="1"/>
</dbReference>
<dbReference type="InterPro" id="IPR003501">
    <property type="entry name" value="PTS_EIIB_2/3"/>
</dbReference>
<dbReference type="GO" id="GO:0008982">
    <property type="term" value="F:protein-N(PI)-phosphohistidine-sugar phosphotransferase activity"/>
    <property type="evidence" value="ECO:0007669"/>
    <property type="project" value="InterPro"/>
</dbReference>
<dbReference type="HOGENOM" id="CLU_159248_1_0_9"/>
<comment type="caution">
    <text evidence="3">The sequence shown here is derived from an EMBL/GenBank/DDBJ whole genome shotgun (WGS) entry which is preliminary data.</text>
</comment>
<accession>G9WV68</accession>
<dbReference type="InterPro" id="IPR036095">
    <property type="entry name" value="PTS_EIIB-like_sf"/>
</dbReference>
<organism evidence="3 4">
    <name type="scientific">Oribacterium asaccharolyticum ACB7</name>
    <dbReference type="NCBI Taxonomy" id="796944"/>
    <lineage>
        <taxon>Bacteria</taxon>
        <taxon>Bacillati</taxon>
        <taxon>Bacillota</taxon>
        <taxon>Clostridia</taxon>
        <taxon>Lachnospirales</taxon>
        <taxon>Lachnospiraceae</taxon>
        <taxon>Oribacterium</taxon>
    </lineage>
</organism>
<dbReference type="InterPro" id="IPR013011">
    <property type="entry name" value="PTS_EIIB_2"/>
</dbReference>
<dbReference type="AlphaFoldDB" id="G9WV68"/>
<reference evidence="3 4" key="1">
    <citation type="submission" date="2011-08" db="EMBL/GenBank/DDBJ databases">
        <title>The Genome Sequence of Oribacterium sp. ACB7.</title>
        <authorList>
            <consortium name="The Broad Institute Genome Sequencing Platform"/>
            <person name="Earl A."/>
            <person name="Ward D."/>
            <person name="Feldgarden M."/>
            <person name="Gevers D."/>
            <person name="Sizova M."/>
            <person name="Hazen A."/>
            <person name="Epstein S."/>
            <person name="Young S.K."/>
            <person name="Zeng Q."/>
            <person name="Gargeya S."/>
            <person name="Fitzgerald M."/>
            <person name="Haas B."/>
            <person name="Abouelleil A."/>
            <person name="Alvarado L."/>
            <person name="Arachchi H.M."/>
            <person name="Berlin A."/>
            <person name="Brown A."/>
            <person name="Chapman S.B."/>
            <person name="Chen Z."/>
            <person name="Dunbar C."/>
            <person name="Freedman E."/>
            <person name="Gearin G."/>
            <person name="Gellesch M."/>
            <person name="Goldberg J."/>
            <person name="Griggs A."/>
            <person name="Gujja S."/>
            <person name="Heiman D."/>
            <person name="Howarth C."/>
            <person name="Larson L."/>
            <person name="Lui A."/>
            <person name="MacDonald P.J.P."/>
            <person name="Montmayeur A."/>
            <person name="Murphy C."/>
            <person name="Neiman D."/>
            <person name="Pearson M."/>
            <person name="Priest M."/>
            <person name="Roberts A."/>
            <person name="Saif S."/>
            <person name="Shea T."/>
            <person name="Shenoy N."/>
            <person name="Sisk P."/>
            <person name="Stolte C."/>
            <person name="Sykes S."/>
            <person name="Wortman J."/>
            <person name="Nusbaum C."/>
            <person name="Birren B."/>
        </authorList>
    </citation>
    <scope>NUCLEOTIDE SEQUENCE [LARGE SCALE GENOMIC DNA]</scope>
    <source>
        <strain evidence="3 4">ACB7</strain>
    </source>
</reference>
<feature type="domain" description="PTS EIIB type-2" evidence="2">
    <location>
        <begin position="7"/>
        <end position="101"/>
    </location>
</feature>
<name>G9WV68_9FIRM</name>
<sequence length="101" mass="10722">MAKLDGKKILACCANGAGSSLMMELAIQKVTKRHNIKPAELTHCPISEGQSAAKNYDVVFCSKAFAANFENLGGNTVVIPLKNVMSDKEIEEGLQAAGLLD</sequence>
<dbReference type="Pfam" id="PF02302">
    <property type="entry name" value="PTS_IIB"/>
    <property type="match status" value="1"/>
</dbReference>